<evidence type="ECO:0000256" key="5">
    <source>
        <dbReference type="ARBA" id="ARBA00022989"/>
    </source>
</evidence>
<dbReference type="Proteomes" id="UP001151002">
    <property type="component" value="Unassembled WGS sequence"/>
</dbReference>
<evidence type="ECO:0000256" key="9">
    <source>
        <dbReference type="ARBA" id="ARBA00029829"/>
    </source>
</evidence>
<evidence type="ECO:0000256" key="2">
    <source>
        <dbReference type="ARBA" id="ARBA00004236"/>
    </source>
</evidence>
<dbReference type="RefSeq" id="WP_267565979.1">
    <property type="nucleotide sequence ID" value="NZ_JAPNTZ010000009.1"/>
</dbReference>
<dbReference type="InterPro" id="IPR051474">
    <property type="entry name" value="Anti-sigma-K/W_factor"/>
</dbReference>
<evidence type="ECO:0000256" key="7">
    <source>
        <dbReference type="ARBA" id="ARBA00023136"/>
    </source>
</evidence>
<keyword evidence="5 11" id="KW-1133">Transmembrane helix</keyword>
<dbReference type="Pfam" id="PF10099">
    <property type="entry name" value="RskA_C"/>
    <property type="match status" value="1"/>
</dbReference>
<evidence type="ECO:0000256" key="10">
    <source>
        <dbReference type="ARBA" id="ARBA00030803"/>
    </source>
</evidence>
<protein>
    <recommendedName>
        <fullName evidence="10">Regulator of SigK</fullName>
    </recommendedName>
    <alternativeName>
        <fullName evidence="9">Sigma-K anti-sigma factor RskA</fullName>
    </alternativeName>
</protein>
<dbReference type="PANTHER" id="PTHR37461">
    <property type="entry name" value="ANTI-SIGMA-K FACTOR RSKA"/>
    <property type="match status" value="1"/>
</dbReference>
<name>A0ABT4B515_9ACTN</name>
<sequence length="245" mass="25505">MSADVHSLIGAYALDAIDDLERAAVDRHLRDCHDCRAEIAELREVAARLADGAWSVPPPQLRETVMAGIANTRQLPPEPAARPSATGPSRRMRLIAAAAALVAAAGTGSVVYAVQDHRVDQQRQLTEAAQASEARTRAVLAAPDLVVREQPLTSGGRVTVASSRLRDAGVIMLAASDAPADGRVYQLWTIRGGTPSSAGALHEGQSVIVQIVDGLPSSSEVGVTLEPAPGSATPTAPLEALVKLI</sequence>
<organism evidence="14 15">
    <name type="scientific">Paractinoplanes pyxinae</name>
    <dbReference type="NCBI Taxonomy" id="2997416"/>
    <lineage>
        <taxon>Bacteria</taxon>
        <taxon>Bacillati</taxon>
        <taxon>Actinomycetota</taxon>
        <taxon>Actinomycetes</taxon>
        <taxon>Micromonosporales</taxon>
        <taxon>Micromonosporaceae</taxon>
        <taxon>Paractinoplanes</taxon>
    </lineage>
</organism>
<evidence type="ECO:0000259" key="13">
    <source>
        <dbReference type="Pfam" id="PF13490"/>
    </source>
</evidence>
<dbReference type="EMBL" id="JAPNTZ010000009">
    <property type="protein sequence ID" value="MCY1141587.1"/>
    <property type="molecule type" value="Genomic_DNA"/>
</dbReference>
<feature type="domain" description="Anti-sigma K factor RskA C-terminal" evidence="12">
    <location>
        <begin position="96"/>
        <end position="237"/>
    </location>
</feature>
<dbReference type="Pfam" id="PF13490">
    <property type="entry name" value="zf-HC2"/>
    <property type="match status" value="1"/>
</dbReference>
<keyword evidence="7 11" id="KW-0472">Membrane</keyword>
<gene>
    <name evidence="14" type="ORF">OWR29_26620</name>
</gene>
<evidence type="ECO:0000256" key="6">
    <source>
        <dbReference type="ARBA" id="ARBA00023015"/>
    </source>
</evidence>
<evidence type="ECO:0000313" key="14">
    <source>
        <dbReference type="EMBL" id="MCY1141587.1"/>
    </source>
</evidence>
<evidence type="ECO:0000256" key="8">
    <source>
        <dbReference type="ARBA" id="ARBA00023163"/>
    </source>
</evidence>
<comment type="caution">
    <text evidence="14">The sequence shown here is derived from an EMBL/GenBank/DDBJ whole genome shotgun (WGS) entry which is preliminary data.</text>
</comment>
<comment type="subcellular location">
    <subcellularLocation>
        <location evidence="2">Cell membrane</location>
    </subcellularLocation>
    <subcellularLocation>
        <location evidence="1">Membrane</location>
        <topology evidence="1">Single-pass membrane protein</topology>
    </subcellularLocation>
</comment>
<dbReference type="PANTHER" id="PTHR37461:SF1">
    <property type="entry name" value="ANTI-SIGMA-K FACTOR RSKA"/>
    <property type="match status" value="1"/>
</dbReference>
<feature type="transmembrane region" description="Helical" evidence="11">
    <location>
        <begin position="94"/>
        <end position="114"/>
    </location>
</feature>
<feature type="domain" description="Putative zinc-finger" evidence="13">
    <location>
        <begin position="4"/>
        <end position="36"/>
    </location>
</feature>
<dbReference type="Gene3D" id="1.10.10.1320">
    <property type="entry name" value="Anti-sigma factor, zinc-finger domain"/>
    <property type="match status" value="1"/>
</dbReference>
<dbReference type="InterPro" id="IPR018764">
    <property type="entry name" value="RskA_C"/>
</dbReference>
<keyword evidence="4 11" id="KW-0812">Transmembrane</keyword>
<evidence type="ECO:0000313" key="15">
    <source>
        <dbReference type="Proteomes" id="UP001151002"/>
    </source>
</evidence>
<evidence type="ECO:0000256" key="1">
    <source>
        <dbReference type="ARBA" id="ARBA00004167"/>
    </source>
</evidence>
<evidence type="ECO:0000259" key="12">
    <source>
        <dbReference type="Pfam" id="PF10099"/>
    </source>
</evidence>
<evidence type="ECO:0000256" key="3">
    <source>
        <dbReference type="ARBA" id="ARBA00022475"/>
    </source>
</evidence>
<accession>A0ABT4B515</accession>
<proteinExistence type="predicted"/>
<dbReference type="InterPro" id="IPR027383">
    <property type="entry name" value="Znf_put"/>
</dbReference>
<keyword evidence="6" id="KW-0805">Transcription regulation</keyword>
<keyword evidence="3" id="KW-1003">Cell membrane</keyword>
<evidence type="ECO:0000256" key="11">
    <source>
        <dbReference type="SAM" id="Phobius"/>
    </source>
</evidence>
<reference evidence="14" key="1">
    <citation type="submission" date="2022-11" db="EMBL/GenBank/DDBJ databases">
        <authorList>
            <person name="Somphong A."/>
            <person name="Phongsopitanun W."/>
        </authorList>
    </citation>
    <scope>NUCLEOTIDE SEQUENCE</scope>
    <source>
        <strain evidence="14">Pm04-4</strain>
    </source>
</reference>
<keyword evidence="15" id="KW-1185">Reference proteome</keyword>
<evidence type="ECO:0000256" key="4">
    <source>
        <dbReference type="ARBA" id="ARBA00022692"/>
    </source>
</evidence>
<dbReference type="InterPro" id="IPR041916">
    <property type="entry name" value="Anti_sigma_zinc_sf"/>
</dbReference>
<keyword evidence="8" id="KW-0804">Transcription</keyword>